<proteinExistence type="predicted"/>
<evidence type="ECO:0000259" key="25">
    <source>
        <dbReference type="PROSITE" id="PS50948"/>
    </source>
</evidence>
<dbReference type="InterPro" id="IPR011009">
    <property type="entry name" value="Kinase-like_dom_sf"/>
</dbReference>
<feature type="signal peptide" evidence="21">
    <location>
        <begin position="1"/>
        <end position="22"/>
    </location>
</feature>
<feature type="compositionally biased region" description="Low complexity" evidence="19">
    <location>
        <begin position="1296"/>
        <end position="1308"/>
    </location>
</feature>
<evidence type="ECO:0000256" key="1">
    <source>
        <dbReference type="ARBA" id="ARBA00004251"/>
    </source>
</evidence>
<dbReference type="Gene3D" id="1.10.510.10">
    <property type="entry name" value="Transferase(Phosphotransferase) domain 1"/>
    <property type="match status" value="2"/>
</dbReference>
<feature type="region of interest" description="Disordered" evidence="19">
    <location>
        <begin position="880"/>
        <end position="906"/>
    </location>
</feature>
<evidence type="ECO:0000313" key="26">
    <source>
        <dbReference type="EMBL" id="KDP27374.1"/>
    </source>
</evidence>
<evidence type="ECO:0000256" key="3">
    <source>
        <dbReference type="ARBA" id="ARBA00022475"/>
    </source>
</evidence>
<dbReference type="Gene3D" id="3.30.200.20">
    <property type="entry name" value="Phosphorylase Kinase, domain 1"/>
    <property type="match status" value="2"/>
</dbReference>
<dbReference type="InterPro" id="IPR001245">
    <property type="entry name" value="Ser-Thr/Tyr_kinase_cat_dom"/>
</dbReference>
<dbReference type="PANTHER" id="PTHR27002:SF839">
    <property type="entry name" value="NON-SPECIFIC SERINE_THREONINE PROTEIN KINASE"/>
    <property type="match status" value="1"/>
</dbReference>
<dbReference type="SMART" id="SM00473">
    <property type="entry name" value="PAN_AP"/>
    <property type="match status" value="1"/>
</dbReference>
<keyword evidence="4" id="KW-0723">Serine/threonine-protein kinase</keyword>
<accession>A0A067K6D5</accession>
<sequence>MDSHQLFLFAFLLILHFTFCFSRDIIAINQIFKDGNLLISKEENFALGFFSPGNSTYRYLGIWFHKVREQTVVWVANRNHPINGSSGVLSINQYGNLILYSDNNQKVPVWSTNVSMEVTDTCLPQLLDSGNLILVQDRSKRVVWQSFDYPTDTHLPGMRIGLNQKTGFQQFLTSWRSPDDPATGDYSLQLIAKGSPQFVLYKGANPQWRSAPWPIKNFVDFRNFTFVNREDQKFVTYLLIDTSIIFKIMLEYSGIFKQQIWHESEGKWKDLRSVPKHVCDPYGHCGINSRCDPQQINRGFECDCLPGYKPKSPRDWNILKDGSGGCVRKRLQSSSMCMHVEGFVQVAHVKLPDTSGAVWVGMNTSPMDCEKECKSNCSCSAFASIDLPGRGTGCLAWFGELIDSVDSMDEGYDIYVRVDAIELAISQKSQGFLQRKDMLAILVVSVVSAWFIIILFSYLWLKKKRTRVTKKWNRKLLDIGTLVANEVGGSTSHPEIVFFNLSSIIAATKNFSPANIIGQGGFGFVYKGQLSNGQEVAVKRLSKNSTQGIEEFKNEVILIAKLQHKNLVKLLGCCIQGEDPILIYEYLPNKSLDSFLFDETRRSILDWRTRFDIIVGIARGILYIHQDSRLRIIHRDLKTSNILLDAEMNPKISDFGLARIFKGDQIQQKTKKIAGTFGYMSPEYVLFGKFSTKSDVFSFGVILLEIITGKKNNDFVGKDYCLSLLGHIWHSWREDRQLEIIDSSLKESYPPLKASRCIQIGLLCVQKNVMDRPTMSTVVLWLNSEINLPPPKEPSFIFREFADKSNSFVTGGGFCSANEVTITDVLQENNLTGFIPEFNQPALELFNVSYNNLYGSIPKMMQKFGYDSYSNNPQLCGPPTDNICSLNDTENSNTTDQQPNGSSSSKPNKIGTIFLLFDVVGLVAVILLFILYFRKRKKLKKMLEKMDVEGIKEEEEEEEGYDGGQNELEIEKNREVQGKEVVVGEEKRKLILFEEEVSFELNDLLKASAEGLGKGVFGNSYKAMMEGRPAVVVKRLRDLKPLSSEEFVKHLNVIAELKHPNLLPLLAYYCSKEEKLLLHKFAGKGNLFNRIHGGRSNKDRIPFRWSARLSVARGVARALQYLHLNNRFPTNNIVPHGNLKSSNVLLDENDMVLVSDYGFTSLIALPIASTRMVSYKSPEYQTSKRVSRKSDVWSYGCLLLEILTGRVPAHSAPSGTNGVDLSSWVHRAVREEWTAEIFDIEISVQRSSTPGMLKLLQIAIRCCDKSPEKRPEMTEVVREVENIKVVESEEEDDLSLDQSLTDESLSTTNSGIMGDER</sequence>
<evidence type="ECO:0000259" key="24">
    <source>
        <dbReference type="PROSITE" id="PS50927"/>
    </source>
</evidence>
<dbReference type="PROSITE" id="PS50948">
    <property type="entry name" value="PAN"/>
    <property type="match status" value="1"/>
</dbReference>
<dbReference type="SUPFAM" id="SSF56112">
    <property type="entry name" value="Protein kinase-like (PK-like)"/>
    <property type="match status" value="2"/>
</dbReference>
<reference evidence="26 27" key="1">
    <citation type="journal article" date="2014" name="PLoS ONE">
        <title>Global Analysis of Gene Expression Profiles in Physic Nut (Jatropha curcas L.) Seedlings Exposed to Salt Stress.</title>
        <authorList>
            <person name="Zhang L."/>
            <person name="Zhang C."/>
            <person name="Wu P."/>
            <person name="Chen Y."/>
            <person name="Li M."/>
            <person name="Jiang H."/>
            <person name="Wu G."/>
        </authorList>
    </citation>
    <scope>NUCLEOTIDE SEQUENCE [LARGE SCALE GENOMIC DNA]</scope>
    <source>
        <strain evidence="27">cv. GZQX0401</strain>
        <tissue evidence="26">Young leaves</tissue>
    </source>
</reference>
<keyword evidence="14" id="KW-0325">Glycoprotein</keyword>
<evidence type="ECO:0000313" key="27">
    <source>
        <dbReference type="Proteomes" id="UP000027138"/>
    </source>
</evidence>
<evidence type="ECO:0000256" key="8">
    <source>
        <dbReference type="ARBA" id="ARBA00022741"/>
    </source>
</evidence>
<dbReference type="InterPro" id="IPR008271">
    <property type="entry name" value="Ser/Thr_kinase_AS"/>
</dbReference>
<dbReference type="CDD" id="cd01098">
    <property type="entry name" value="PAN_AP_plant"/>
    <property type="match status" value="1"/>
</dbReference>
<evidence type="ECO:0000256" key="14">
    <source>
        <dbReference type="ARBA" id="ARBA00023180"/>
    </source>
</evidence>
<dbReference type="PROSITE" id="PS50927">
    <property type="entry name" value="BULB_LECTIN"/>
    <property type="match status" value="1"/>
</dbReference>
<keyword evidence="9" id="KW-0418">Kinase</keyword>
<dbReference type="InterPro" id="IPR000719">
    <property type="entry name" value="Prot_kinase_dom"/>
</dbReference>
<dbReference type="SMART" id="SM00220">
    <property type="entry name" value="S_TKc"/>
    <property type="match status" value="2"/>
</dbReference>
<dbReference type="PROSITE" id="PS50011">
    <property type="entry name" value="PROTEIN_KINASE_DOM"/>
    <property type="match status" value="2"/>
</dbReference>
<evidence type="ECO:0000256" key="6">
    <source>
        <dbReference type="ARBA" id="ARBA00022692"/>
    </source>
</evidence>
<dbReference type="SMART" id="SM00108">
    <property type="entry name" value="B_lectin"/>
    <property type="match status" value="1"/>
</dbReference>
<dbReference type="PROSITE" id="PS50026">
    <property type="entry name" value="EGF_3"/>
    <property type="match status" value="1"/>
</dbReference>
<dbReference type="SUPFAM" id="SSF51110">
    <property type="entry name" value="alpha-D-mannose-specific plant lectins"/>
    <property type="match status" value="1"/>
</dbReference>
<dbReference type="CDD" id="cd14066">
    <property type="entry name" value="STKc_IRAK"/>
    <property type="match status" value="1"/>
</dbReference>
<feature type="domain" description="Protein kinase" evidence="22">
    <location>
        <begin position="511"/>
        <end position="796"/>
    </location>
</feature>
<comment type="caution">
    <text evidence="17">Lacks conserved residue(s) required for the propagation of feature annotation.</text>
</comment>
<keyword evidence="12 20" id="KW-0472">Membrane</keyword>
<dbReference type="InterPro" id="IPR000742">
    <property type="entry name" value="EGF"/>
</dbReference>
<dbReference type="Gene3D" id="3.80.10.10">
    <property type="entry name" value="Ribonuclease Inhibitor"/>
    <property type="match status" value="1"/>
</dbReference>
<dbReference type="FunFam" id="1.10.510.10:FF:000060">
    <property type="entry name" value="G-type lectin S-receptor-like serine/threonine-protein kinase"/>
    <property type="match status" value="1"/>
</dbReference>
<dbReference type="Proteomes" id="UP000027138">
    <property type="component" value="Unassembled WGS sequence"/>
</dbReference>
<feature type="binding site" evidence="18">
    <location>
        <position position="539"/>
    </location>
    <ligand>
        <name>ATP</name>
        <dbReference type="ChEBI" id="CHEBI:30616"/>
    </ligand>
</feature>
<keyword evidence="7 21" id="KW-0732">Signal</keyword>
<feature type="domain" description="Apple" evidence="25">
    <location>
        <begin position="337"/>
        <end position="419"/>
    </location>
</feature>
<dbReference type="Pfam" id="PF00954">
    <property type="entry name" value="S_locus_glycop"/>
    <property type="match status" value="1"/>
</dbReference>
<evidence type="ECO:0000256" key="9">
    <source>
        <dbReference type="ARBA" id="ARBA00022777"/>
    </source>
</evidence>
<comment type="catalytic activity">
    <reaction evidence="15">
        <text>L-threonyl-[protein] + ATP = O-phospho-L-threonyl-[protein] + ADP + H(+)</text>
        <dbReference type="Rhea" id="RHEA:46608"/>
        <dbReference type="Rhea" id="RHEA-COMP:11060"/>
        <dbReference type="Rhea" id="RHEA-COMP:11605"/>
        <dbReference type="ChEBI" id="CHEBI:15378"/>
        <dbReference type="ChEBI" id="CHEBI:30013"/>
        <dbReference type="ChEBI" id="CHEBI:30616"/>
        <dbReference type="ChEBI" id="CHEBI:61977"/>
        <dbReference type="ChEBI" id="CHEBI:456216"/>
        <dbReference type="EC" id="2.7.11.1"/>
    </reaction>
</comment>
<evidence type="ECO:0000256" key="15">
    <source>
        <dbReference type="ARBA" id="ARBA00047899"/>
    </source>
</evidence>
<keyword evidence="10 18" id="KW-0067">ATP-binding</keyword>
<feature type="compositionally biased region" description="Polar residues" evidence="19">
    <location>
        <begin position="882"/>
        <end position="906"/>
    </location>
</feature>
<organism evidence="26 27">
    <name type="scientific">Jatropha curcas</name>
    <name type="common">Barbados nut</name>
    <dbReference type="NCBI Taxonomy" id="180498"/>
    <lineage>
        <taxon>Eukaryota</taxon>
        <taxon>Viridiplantae</taxon>
        <taxon>Streptophyta</taxon>
        <taxon>Embryophyta</taxon>
        <taxon>Tracheophyta</taxon>
        <taxon>Spermatophyta</taxon>
        <taxon>Magnoliopsida</taxon>
        <taxon>eudicotyledons</taxon>
        <taxon>Gunneridae</taxon>
        <taxon>Pentapetalae</taxon>
        <taxon>rosids</taxon>
        <taxon>fabids</taxon>
        <taxon>Malpighiales</taxon>
        <taxon>Euphorbiaceae</taxon>
        <taxon>Crotonoideae</taxon>
        <taxon>Jatropheae</taxon>
        <taxon>Jatropha</taxon>
    </lineage>
</organism>
<dbReference type="InterPro" id="IPR032675">
    <property type="entry name" value="LRR_dom_sf"/>
</dbReference>
<evidence type="ECO:0000256" key="2">
    <source>
        <dbReference type="ARBA" id="ARBA00012513"/>
    </source>
</evidence>
<evidence type="ECO:0000256" key="11">
    <source>
        <dbReference type="ARBA" id="ARBA00022989"/>
    </source>
</evidence>
<feature type="transmembrane region" description="Helical" evidence="20">
    <location>
        <begin position="913"/>
        <end position="933"/>
    </location>
</feature>
<dbReference type="EC" id="2.7.11.1" evidence="2"/>
<keyword evidence="3" id="KW-1003">Cell membrane</keyword>
<comment type="subcellular location">
    <subcellularLocation>
        <location evidence="1">Cell membrane</location>
        <topology evidence="1">Single-pass type I membrane protein</topology>
    </subcellularLocation>
</comment>
<keyword evidence="5" id="KW-0808">Transferase</keyword>
<dbReference type="PROSITE" id="PS00107">
    <property type="entry name" value="PROTEIN_KINASE_ATP"/>
    <property type="match status" value="1"/>
</dbReference>
<dbReference type="PROSITE" id="PS00108">
    <property type="entry name" value="PROTEIN_KINASE_ST"/>
    <property type="match status" value="1"/>
</dbReference>
<evidence type="ECO:0000256" key="7">
    <source>
        <dbReference type="ARBA" id="ARBA00022729"/>
    </source>
</evidence>
<comment type="catalytic activity">
    <reaction evidence="16">
        <text>L-seryl-[protein] + ATP = O-phospho-L-seryl-[protein] + ADP + H(+)</text>
        <dbReference type="Rhea" id="RHEA:17989"/>
        <dbReference type="Rhea" id="RHEA-COMP:9863"/>
        <dbReference type="Rhea" id="RHEA-COMP:11604"/>
        <dbReference type="ChEBI" id="CHEBI:15378"/>
        <dbReference type="ChEBI" id="CHEBI:29999"/>
        <dbReference type="ChEBI" id="CHEBI:30616"/>
        <dbReference type="ChEBI" id="CHEBI:83421"/>
        <dbReference type="ChEBI" id="CHEBI:456216"/>
        <dbReference type="EC" id="2.7.11.1"/>
    </reaction>
</comment>
<dbReference type="Gene3D" id="2.90.10.10">
    <property type="entry name" value="Bulb-type lectin domain"/>
    <property type="match status" value="1"/>
</dbReference>
<evidence type="ECO:0000256" key="16">
    <source>
        <dbReference type="ARBA" id="ARBA00048679"/>
    </source>
</evidence>
<evidence type="ECO:0000259" key="22">
    <source>
        <dbReference type="PROSITE" id="PS50011"/>
    </source>
</evidence>
<keyword evidence="6 20" id="KW-0812">Transmembrane</keyword>
<feature type="domain" description="Protein kinase" evidence="22">
    <location>
        <begin position="1006"/>
        <end position="1283"/>
    </location>
</feature>
<feature type="domain" description="EGF-like" evidence="23">
    <location>
        <begin position="275"/>
        <end position="314"/>
    </location>
</feature>
<protein>
    <recommendedName>
        <fullName evidence="2">non-specific serine/threonine protein kinase</fullName>
        <ecNumber evidence="2">2.7.11.1</ecNumber>
    </recommendedName>
</protein>
<dbReference type="GO" id="GO:0005524">
    <property type="term" value="F:ATP binding"/>
    <property type="evidence" value="ECO:0007669"/>
    <property type="project" value="UniProtKB-UniRule"/>
</dbReference>
<feature type="disulfide bond" evidence="17">
    <location>
        <begin position="285"/>
        <end position="302"/>
    </location>
</feature>
<dbReference type="InterPro" id="IPR001480">
    <property type="entry name" value="Bulb-type_lectin_dom"/>
</dbReference>
<dbReference type="InterPro" id="IPR017441">
    <property type="entry name" value="Protein_kinase_ATP_BS"/>
</dbReference>
<evidence type="ECO:0000259" key="23">
    <source>
        <dbReference type="PROSITE" id="PS50026"/>
    </source>
</evidence>
<evidence type="ECO:0000256" key="13">
    <source>
        <dbReference type="ARBA" id="ARBA00023157"/>
    </source>
</evidence>
<dbReference type="Pfam" id="PF01453">
    <property type="entry name" value="B_lectin"/>
    <property type="match status" value="1"/>
</dbReference>
<dbReference type="Pfam" id="PF07714">
    <property type="entry name" value="PK_Tyr_Ser-Thr"/>
    <property type="match status" value="2"/>
</dbReference>
<dbReference type="InterPro" id="IPR036426">
    <property type="entry name" value="Bulb-type_lectin_dom_sf"/>
</dbReference>
<feature type="chain" id="PRO_5001642526" description="non-specific serine/threonine protein kinase" evidence="21">
    <location>
        <begin position="23"/>
        <end position="1317"/>
    </location>
</feature>
<keyword evidence="8 18" id="KW-0547">Nucleotide-binding</keyword>
<feature type="region of interest" description="Disordered" evidence="19">
    <location>
        <begin position="1287"/>
        <end position="1317"/>
    </location>
</feature>
<dbReference type="FunFam" id="2.90.10.10:FF:000005">
    <property type="entry name" value="G-type lectin S-receptor-like serine/threonine-protein kinase"/>
    <property type="match status" value="1"/>
</dbReference>
<evidence type="ECO:0000256" key="17">
    <source>
        <dbReference type="PROSITE-ProRule" id="PRU00076"/>
    </source>
</evidence>
<dbReference type="PANTHER" id="PTHR27002">
    <property type="entry name" value="RECEPTOR-LIKE SERINE/THREONINE-PROTEIN KINASE SD1-8"/>
    <property type="match status" value="1"/>
</dbReference>
<evidence type="ECO:0000256" key="10">
    <source>
        <dbReference type="ARBA" id="ARBA00022840"/>
    </source>
</evidence>
<dbReference type="GO" id="GO:0048544">
    <property type="term" value="P:recognition of pollen"/>
    <property type="evidence" value="ECO:0007669"/>
    <property type="project" value="InterPro"/>
</dbReference>
<dbReference type="EMBL" id="KK914851">
    <property type="protein sequence ID" value="KDP27374.1"/>
    <property type="molecule type" value="Genomic_DNA"/>
</dbReference>
<evidence type="ECO:0000256" key="18">
    <source>
        <dbReference type="PROSITE-ProRule" id="PRU10141"/>
    </source>
</evidence>
<evidence type="ECO:0000256" key="19">
    <source>
        <dbReference type="SAM" id="MobiDB-lite"/>
    </source>
</evidence>
<keyword evidence="13 17" id="KW-1015">Disulfide bond</keyword>
<evidence type="ECO:0000256" key="4">
    <source>
        <dbReference type="ARBA" id="ARBA00022527"/>
    </source>
</evidence>
<name>A0A067K6D5_JATCU</name>
<keyword evidence="11 20" id="KW-1133">Transmembrane helix</keyword>
<dbReference type="GO" id="GO:0004674">
    <property type="term" value="F:protein serine/threonine kinase activity"/>
    <property type="evidence" value="ECO:0007669"/>
    <property type="project" value="UniProtKB-KW"/>
</dbReference>
<evidence type="ECO:0000256" key="21">
    <source>
        <dbReference type="SAM" id="SignalP"/>
    </source>
</evidence>
<dbReference type="InterPro" id="IPR003609">
    <property type="entry name" value="Pan_app"/>
</dbReference>
<dbReference type="GO" id="GO:0005886">
    <property type="term" value="C:plasma membrane"/>
    <property type="evidence" value="ECO:0007669"/>
    <property type="project" value="UniProtKB-SubCell"/>
</dbReference>
<feature type="transmembrane region" description="Helical" evidence="20">
    <location>
        <begin position="438"/>
        <end position="461"/>
    </location>
</feature>
<gene>
    <name evidence="26" type="ORF">JCGZ_20198</name>
</gene>
<dbReference type="FunFam" id="3.30.200.20:FF:000195">
    <property type="entry name" value="G-type lectin S-receptor-like serine/threonine-protein kinase"/>
    <property type="match status" value="1"/>
</dbReference>
<dbReference type="OrthoDB" id="1933550at2759"/>
<evidence type="ECO:0000256" key="5">
    <source>
        <dbReference type="ARBA" id="ARBA00022679"/>
    </source>
</evidence>
<dbReference type="CDD" id="cd00028">
    <property type="entry name" value="B_lectin"/>
    <property type="match status" value="1"/>
</dbReference>
<evidence type="ECO:0000256" key="20">
    <source>
        <dbReference type="SAM" id="Phobius"/>
    </source>
</evidence>
<evidence type="ECO:0000256" key="12">
    <source>
        <dbReference type="ARBA" id="ARBA00023136"/>
    </source>
</evidence>
<dbReference type="Pfam" id="PF08276">
    <property type="entry name" value="PAN_2"/>
    <property type="match status" value="1"/>
</dbReference>
<dbReference type="InterPro" id="IPR000858">
    <property type="entry name" value="S_locus_glycoprot_dom"/>
</dbReference>
<keyword evidence="17" id="KW-0245">EGF-like domain</keyword>
<dbReference type="CDD" id="cd00054">
    <property type="entry name" value="EGF_CA"/>
    <property type="match status" value="1"/>
</dbReference>
<keyword evidence="27" id="KW-1185">Reference proteome</keyword>
<feature type="domain" description="Bulb-type lectin" evidence="24">
    <location>
        <begin position="23"/>
        <end position="147"/>
    </location>
</feature>